<dbReference type="Proteomes" id="UP000536604">
    <property type="component" value="Unassembled WGS sequence"/>
</dbReference>
<proteinExistence type="predicted"/>
<evidence type="ECO:0000256" key="1">
    <source>
        <dbReference type="SAM" id="MobiDB-lite"/>
    </source>
</evidence>
<organism evidence="2 3">
    <name type="scientific">Nocardiopsis algeriensis</name>
    <dbReference type="NCBI Taxonomy" id="1478215"/>
    <lineage>
        <taxon>Bacteria</taxon>
        <taxon>Bacillati</taxon>
        <taxon>Actinomycetota</taxon>
        <taxon>Actinomycetes</taxon>
        <taxon>Streptosporangiales</taxon>
        <taxon>Nocardiopsidaceae</taxon>
        <taxon>Nocardiopsis</taxon>
    </lineage>
</organism>
<gene>
    <name evidence="2" type="ORF">FHS13_001472</name>
</gene>
<dbReference type="AlphaFoldDB" id="A0A841ILI6"/>
<keyword evidence="3" id="KW-1185">Reference proteome</keyword>
<evidence type="ECO:0000313" key="3">
    <source>
        <dbReference type="Proteomes" id="UP000536604"/>
    </source>
</evidence>
<sequence length="40" mass="3972">MPATDLLLEDLERRAPPLNRPGAGAGGGVAPCTAGLGAER</sequence>
<comment type="caution">
    <text evidence="2">The sequence shown here is derived from an EMBL/GenBank/DDBJ whole genome shotgun (WGS) entry which is preliminary data.</text>
</comment>
<evidence type="ECO:0000313" key="2">
    <source>
        <dbReference type="EMBL" id="MBB6119523.1"/>
    </source>
</evidence>
<dbReference type="EMBL" id="JACHJO010000004">
    <property type="protein sequence ID" value="MBB6119523.1"/>
    <property type="molecule type" value="Genomic_DNA"/>
</dbReference>
<feature type="compositionally biased region" description="Low complexity" evidence="1">
    <location>
        <begin position="30"/>
        <end position="40"/>
    </location>
</feature>
<reference evidence="2 3" key="1">
    <citation type="submission" date="2020-08" db="EMBL/GenBank/DDBJ databases">
        <title>Genomic Encyclopedia of Type Strains, Phase III (KMG-III): the genomes of soil and plant-associated and newly described type strains.</title>
        <authorList>
            <person name="Whitman W."/>
        </authorList>
    </citation>
    <scope>NUCLEOTIDE SEQUENCE [LARGE SCALE GENOMIC DNA]</scope>
    <source>
        <strain evidence="2 3">CECT 8712</strain>
    </source>
</reference>
<accession>A0A841ILI6</accession>
<feature type="region of interest" description="Disordered" evidence="1">
    <location>
        <begin position="1"/>
        <end position="40"/>
    </location>
</feature>
<name>A0A841ILI6_9ACTN</name>
<protein>
    <submittedName>
        <fullName evidence="2">Uncharacterized protein</fullName>
    </submittedName>
</protein>